<organism evidence="9 10">
    <name type="scientific">Shewanella halifaxensis (strain HAW-EB4)</name>
    <dbReference type="NCBI Taxonomy" id="458817"/>
    <lineage>
        <taxon>Bacteria</taxon>
        <taxon>Pseudomonadati</taxon>
        <taxon>Pseudomonadota</taxon>
        <taxon>Gammaproteobacteria</taxon>
        <taxon>Alteromonadales</taxon>
        <taxon>Shewanellaceae</taxon>
        <taxon>Shewanella</taxon>
    </lineage>
</organism>
<proteinExistence type="inferred from homology"/>
<feature type="binding site" evidence="7">
    <location>
        <begin position="109"/>
        <end position="112"/>
    </location>
    <ligand>
        <name>FMN</name>
        <dbReference type="ChEBI" id="CHEBI:58210"/>
    </ligand>
</feature>
<dbReference type="eggNOG" id="COG0163">
    <property type="taxonomic scope" value="Bacteria"/>
</dbReference>
<sequence>MSVTYRKAEKSISLAWTGASGAPYGLRLLECLLNSDYQVFLMISSAARVVLATEQGLQLSANPQKAKAQLLAQFGDVVGELIVLGKEEWFSPPASGSAAPKQMVICPCSTGTLAAVASGMSNNLLERAADVVIKERGQLILVPRETPFSAIHLEHMLSLSKLGVTIMPAAPGFYHNPKSVEDLVDFMVARILDHLGVNHALTNRWGYDKHNVSDIDY</sequence>
<keyword evidence="4 7" id="KW-0808">Transferase</keyword>
<dbReference type="SUPFAM" id="SSF52507">
    <property type="entry name" value="Homo-oligomeric flavin-containing Cys decarboxylases, HFCD"/>
    <property type="match status" value="1"/>
</dbReference>
<feature type="binding site" evidence="7">
    <location>
        <position position="144"/>
    </location>
    <ligand>
        <name>FMN</name>
        <dbReference type="ChEBI" id="CHEBI:58210"/>
    </ligand>
</feature>
<dbReference type="HAMAP" id="MF_01984">
    <property type="entry name" value="ubiX_pad"/>
    <property type="match status" value="1"/>
</dbReference>
<dbReference type="PANTHER" id="PTHR43374:SF1">
    <property type="entry name" value="FLAVIN PRENYLTRANSFERASE PAD1, MITOCHONDRIAL"/>
    <property type="match status" value="1"/>
</dbReference>
<evidence type="ECO:0000256" key="2">
    <source>
        <dbReference type="ARBA" id="ARBA00022630"/>
    </source>
</evidence>
<dbReference type="KEGG" id="shl:Shal_0744"/>
<evidence type="ECO:0000256" key="5">
    <source>
        <dbReference type="ARBA" id="ARBA00050612"/>
    </source>
</evidence>
<dbReference type="EMBL" id="CP000931">
    <property type="protein sequence ID" value="ABZ75319.1"/>
    <property type="molecule type" value="Genomic_DNA"/>
</dbReference>
<comment type="caution">
    <text evidence="7">Lacks conserved residue(s) required for the propagation of feature annotation.</text>
</comment>
<dbReference type="Pfam" id="PF02441">
    <property type="entry name" value="Flavoprotein"/>
    <property type="match status" value="1"/>
</dbReference>
<evidence type="ECO:0000256" key="1">
    <source>
        <dbReference type="ARBA" id="ARBA00022602"/>
    </source>
</evidence>
<evidence type="ECO:0000313" key="9">
    <source>
        <dbReference type="EMBL" id="ABZ75319.1"/>
    </source>
</evidence>
<name>B0TTH6_SHEHH</name>
<keyword evidence="1 7" id="KW-0637">Prenyltransferase</keyword>
<dbReference type="GO" id="GO:0016831">
    <property type="term" value="F:carboxy-lyase activity"/>
    <property type="evidence" value="ECO:0007669"/>
    <property type="project" value="TreeGrafter"/>
</dbReference>
<feature type="binding site" evidence="7">
    <location>
        <position position="174"/>
    </location>
    <ligand>
        <name>dimethylallyl phosphate</name>
        <dbReference type="ChEBI" id="CHEBI:88052"/>
    </ligand>
</feature>
<evidence type="ECO:0000256" key="4">
    <source>
        <dbReference type="ARBA" id="ARBA00022679"/>
    </source>
</evidence>
<dbReference type="GO" id="GO:0106141">
    <property type="term" value="F:flavin prenyltransferase activity"/>
    <property type="evidence" value="ECO:0007669"/>
    <property type="project" value="UniProtKB-EC"/>
</dbReference>
<feature type="binding site" evidence="7">
    <location>
        <begin position="18"/>
        <end position="20"/>
    </location>
    <ligand>
        <name>FMN</name>
        <dbReference type="ChEBI" id="CHEBI:58210"/>
    </ligand>
</feature>
<evidence type="ECO:0000256" key="3">
    <source>
        <dbReference type="ARBA" id="ARBA00022643"/>
    </source>
</evidence>
<evidence type="ECO:0000259" key="8">
    <source>
        <dbReference type="Pfam" id="PF02441"/>
    </source>
</evidence>
<comment type="function">
    <text evidence="7">Flavin prenyltransferase that catalyzes the synthesis of the prenylated FMN cofactor (prenyl-FMN) for 4-hydroxy-3-polyprenylbenzoic acid decarboxylase UbiD. The prenyltransferase is metal-independent and links a dimethylallyl moiety from dimethylallyl monophosphate (DMAP) to the flavin N5 and C6 atoms of FMN.</text>
</comment>
<feature type="binding site" evidence="7">
    <location>
        <position position="44"/>
    </location>
    <ligand>
        <name>FMN</name>
        <dbReference type="ChEBI" id="CHEBI:58210"/>
    </ligand>
</feature>
<evidence type="ECO:0000313" key="10">
    <source>
        <dbReference type="Proteomes" id="UP000001317"/>
    </source>
</evidence>
<accession>B0TTH6</accession>
<dbReference type="HOGENOM" id="CLU_074522_0_0_6"/>
<dbReference type="EC" id="2.5.1.129" evidence="7"/>
<evidence type="ECO:0000256" key="6">
    <source>
        <dbReference type="ARBA" id="ARBA00060793"/>
    </source>
</evidence>
<keyword evidence="3 7" id="KW-0288">FMN</keyword>
<dbReference type="InterPro" id="IPR036551">
    <property type="entry name" value="Flavin_trans-like"/>
</dbReference>
<dbReference type="AlphaFoldDB" id="B0TTH6"/>
<evidence type="ECO:0000256" key="7">
    <source>
        <dbReference type="HAMAP-Rule" id="MF_01984"/>
    </source>
</evidence>
<dbReference type="NCBIfam" id="TIGR00421">
    <property type="entry name" value="ubiX_pad"/>
    <property type="match status" value="1"/>
</dbReference>
<gene>
    <name evidence="7" type="primary">ubiX</name>
    <name evidence="9" type="ordered locus">Shal_0744</name>
</gene>
<keyword evidence="10" id="KW-1185">Reference proteome</keyword>
<comment type="similarity">
    <text evidence="6 7">Belongs to the UbiX/PAD1 family.</text>
</comment>
<dbReference type="InterPro" id="IPR004507">
    <property type="entry name" value="UbiX-like"/>
</dbReference>
<protein>
    <recommendedName>
        <fullName evidence="7">Flavin prenyltransferase UbiX</fullName>
        <ecNumber evidence="7">2.5.1.129</ecNumber>
    </recommendedName>
</protein>
<reference evidence="9" key="1">
    <citation type="submission" date="2008-01" db="EMBL/GenBank/DDBJ databases">
        <title>Complete sequence of Shewanella halifaxensis HAW-EB4.</title>
        <authorList>
            <consortium name="US DOE Joint Genome Institute"/>
            <person name="Copeland A."/>
            <person name="Lucas S."/>
            <person name="Lapidus A."/>
            <person name="Glavina del Rio T."/>
            <person name="Dalin E."/>
            <person name="Tice H."/>
            <person name="Bruce D."/>
            <person name="Goodwin L."/>
            <person name="Pitluck S."/>
            <person name="Sims D."/>
            <person name="Brettin T."/>
            <person name="Detter J.C."/>
            <person name="Han C."/>
            <person name="Kuske C.R."/>
            <person name="Schmutz J."/>
            <person name="Larimer F."/>
            <person name="Land M."/>
            <person name="Hauser L."/>
            <person name="Kyrpides N."/>
            <person name="Kim E."/>
            <person name="Zhao J.-S."/>
            <person name="Richardson P."/>
        </authorList>
    </citation>
    <scope>NUCLEOTIDE SEQUENCE [LARGE SCALE GENOMIC DNA]</scope>
    <source>
        <strain evidence="9">HAW-EB4</strain>
    </source>
</reference>
<dbReference type="Gene3D" id="3.40.50.1950">
    <property type="entry name" value="Flavin prenyltransferase-like"/>
    <property type="match status" value="1"/>
</dbReference>
<dbReference type="PANTHER" id="PTHR43374">
    <property type="entry name" value="FLAVIN PRENYLTRANSFERASE"/>
    <property type="match status" value="1"/>
</dbReference>
<dbReference type="RefSeq" id="WP_012275873.1">
    <property type="nucleotide sequence ID" value="NC_010334.1"/>
</dbReference>
<feature type="binding site" evidence="7">
    <location>
        <position position="190"/>
    </location>
    <ligand>
        <name>dimethylallyl phosphate</name>
        <dbReference type="ChEBI" id="CHEBI:88052"/>
    </ligand>
</feature>
<feature type="domain" description="Flavoprotein" evidence="8">
    <location>
        <begin position="10"/>
        <end position="195"/>
    </location>
</feature>
<keyword evidence="2 7" id="KW-0285">Flavoprotein</keyword>
<dbReference type="InterPro" id="IPR003382">
    <property type="entry name" value="Flavoprotein"/>
</dbReference>
<comment type="catalytic activity">
    <reaction evidence="5 7">
        <text>dimethylallyl phosphate + FMNH2 = prenylated FMNH2 + phosphate</text>
        <dbReference type="Rhea" id="RHEA:37743"/>
        <dbReference type="ChEBI" id="CHEBI:43474"/>
        <dbReference type="ChEBI" id="CHEBI:57618"/>
        <dbReference type="ChEBI" id="CHEBI:87467"/>
        <dbReference type="ChEBI" id="CHEBI:88052"/>
        <dbReference type="EC" id="2.5.1.129"/>
    </reaction>
</comment>
<dbReference type="STRING" id="458817.Shal_0744"/>
<dbReference type="Proteomes" id="UP000001317">
    <property type="component" value="Chromosome"/>
</dbReference>
<dbReference type="FunFam" id="3.40.50.1950:FF:000001">
    <property type="entry name" value="Flavin prenyltransferase UbiX"/>
    <property type="match status" value="1"/>
</dbReference>